<feature type="domain" description="Carboxylesterase type B" evidence="3">
    <location>
        <begin position="2"/>
        <end position="354"/>
    </location>
</feature>
<evidence type="ECO:0000256" key="1">
    <source>
        <dbReference type="RuleBase" id="RU361235"/>
    </source>
</evidence>
<protein>
    <recommendedName>
        <fullName evidence="1">Carboxylic ester hydrolase</fullName>
        <ecNumber evidence="1">3.1.1.-</ecNumber>
    </recommendedName>
</protein>
<dbReference type="RefSeq" id="WP_219082394.1">
    <property type="nucleotide sequence ID" value="NZ_JAHBBD010000019.1"/>
</dbReference>
<dbReference type="InterPro" id="IPR002018">
    <property type="entry name" value="CarbesteraseB"/>
</dbReference>
<comment type="caution">
    <text evidence="4">The sequence shown here is derived from an EMBL/GenBank/DDBJ whole genome shotgun (WGS) entry which is preliminary data.</text>
</comment>
<evidence type="ECO:0000313" key="5">
    <source>
        <dbReference type="Proteomes" id="UP000812844"/>
    </source>
</evidence>
<dbReference type="PROSITE" id="PS00122">
    <property type="entry name" value="CARBOXYLESTERASE_B_1"/>
    <property type="match status" value="1"/>
</dbReference>
<dbReference type="InterPro" id="IPR019826">
    <property type="entry name" value="Carboxylesterase_B_AS"/>
</dbReference>
<accession>A0ABS6WA33</accession>
<evidence type="ECO:0000259" key="3">
    <source>
        <dbReference type="Pfam" id="PF00135"/>
    </source>
</evidence>
<keyword evidence="5" id="KW-1185">Reference proteome</keyword>
<dbReference type="Proteomes" id="UP000812844">
    <property type="component" value="Unassembled WGS sequence"/>
</dbReference>
<gene>
    <name evidence="4" type="ORF">KIH73_08240</name>
</gene>
<evidence type="ECO:0000256" key="2">
    <source>
        <dbReference type="SAM" id="MobiDB-lite"/>
    </source>
</evidence>
<organism evidence="4 5">
    <name type="scientific">Bifidobacterium phasiani</name>
    <dbReference type="NCBI Taxonomy" id="2834431"/>
    <lineage>
        <taxon>Bacteria</taxon>
        <taxon>Bacillati</taxon>
        <taxon>Actinomycetota</taxon>
        <taxon>Actinomycetes</taxon>
        <taxon>Bifidobacteriales</taxon>
        <taxon>Bifidobacteriaceae</taxon>
        <taxon>Bifidobacterium</taxon>
    </lineage>
</organism>
<reference evidence="4 5" key="1">
    <citation type="submission" date="2021-05" db="EMBL/GenBank/DDBJ databases">
        <title>Phylogenetic classification of ten novel species belonging to the genus Bifidobacterium comprising B. colchicus sp. nov., B. abeli sp. nov., B. bicoloris sp. nov., B. guerezis sp. nov., B. rosaliae sp. nov., B. santillanensis sp. nov., B. argentati sp. nov., B. amazzoni sp. nov., B. pluviali sp. nov., and B. pinnaculum sp. nov.</title>
        <authorList>
            <person name="Lugli G.A."/>
            <person name="Ruiz Garcia L."/>
            <person name="Margolles A."/>
            <person name="Ventura M."/>
        </authorList>
    </citation>
    <scope>NUCLEOTIDE SEQUENCE [LARGE SCALE GENOMIC DNA]</scope>
    <source>
        <strain evidence="4 5">6T3</strain>
    </source>
</reference>
<name>A0ABS6WA33_9BIFI</name>
<feature type="region of interest" description="Disordered" evidence="2">
    <location>
        <begin position="92"/>
        <end position="123"/>
    </location>
</feature>
<feature type="compositionally biased region" description="Basic and acidic residues" evidence="2">
    <location>
        <begin position="92"/>
        <end position="110"/>
    </location>
</feature>
<keyword evidence="1" id="KW-0378">Hydrolase</keyword>
<dbReference type="EC" id="3.1.1.-" evidence="1"/>
<dbReference type="Pfam" id="PF00135">
    <property type="entry name" value="COesterase"/>
    <property type="match status" value="1"/>
</dbReference>
<evidence type="ECO:0000313" key="4">
    <source>
        <dbReference type="EMBL" id="MBW3083351.1"/>
    </source>
</evidence>
<comment type="similarity">
    <text evidence="1">Belongs to the type-B carboxylesterase/lipase family.</text>
</comment>
<dbReference type="PANTHER" id="PTHR11559">
    <property type="entry name" value="CARBOXYLESTERASE"/>
    <property type="match status" value="1"/>
</dbReference>
<proteinExistence type="inferred from homology"/>
<dbReference type="InterPro" id="IPR050309">
    <property type="entry name" value="Type-B_Carboxylest/Lipase"/>
</dbReference>
<sequence length="493" mass="54807">MSNTVRTHYGPVRGIERDGCIEYLGIPFAAPPIGDLAFRHPVPPEPWKGTLRADHARCNPIQPRGGEHPAGQSQDCLYLNVFVPNRHDTGSDVRTGCRDSTGDGSMDKDFSVSTMPLPDGSTGRDDRPLPVMVWIYGGSYSHGGSGMLDGDPTRLEYDMALFARETGTIVVTFNYRLNLYGFLNLHYLSDRFDPNCGLFDQIAALRFVCDNIAAFGGDPDNVTVFGQSAGAACILALMGMPQAAGLFDKCIIQSACVEHFFTEEESERNTRRFLRILGARTDRLDDLMGLDPARVRRACRRYDASMLLGGEMRCAFSPTIDGITVCEEPKRAAARSTMPMLIGNVSEEAERFVRGIPVGLYPLLVRLYGLHPRRGSGIGEDRGIRAYRRRVVDAATGHLYRRPLYGILHDYAGPAWKYEYRYQTPSGRAAGLGCFHASELPVLFGQPSRRLTVDDPESRRVGHEMRDIWGRFARTGEPGWMRFSDDGVEHVIE</sequence>
<dbReference type="EMBL" id="JAHBBD010000019">
    <property type="protein sequence ID" value="MBW3083351.1"/>
    <property type="molecule type" value="Genomic_DNA"/>
</dbReference>